<feature type="domain" description="Aminotransferase class V" evidence="1">
    <location>
        <begin position="23"/>
        <end position="387"/>
    </location>
</feature>
<dbReference type="InterPro" id="IPR015424">
    <property type="entry name" value="PyrdxlP-dep_Trfase"/>
</dbReference>
<dbReference type="PANTHER" id="PTHR43586">
    <property type="entry name" value="CYSTEINE DESULFURASE"/>
    <property type="match status" value="1"/>
</dbReference>
<dbReference type="Gene3D" id="3.90.1150.10">
    <property type="entry name" value="Aspartate Aminotransferase, domain 1"/>
    <property type="match status" value="1"/>
</dbReference>
<evidence type="ECO:0000313" key="3">
    <source>
        <dbReference type="Proteomes" id="UP000824001"/>
    </source>
</evidence>
<reference evidence="2" key="1">
    <citation type="submission" date="2020-10" db="EMBL/GenBank/DDBJ databases">
        <authorList>
            <person name="Gilroy R."/>
        </authorList>
    </citation>
    <scope>NUCLEOTIDE SEQUENCE</scope>
    <source>
        <strain evidence="2">ChiHjej10B9-9673</strain>
    </source>
</reference>
<gene>
    <name evidence="2" type="ORF">IAC18_03430</name>
</gene>
<accession>A0A9D1FCW9</accession>
<organism evidence="2 3">
    <name type="scientific">Candidatus Scatomorpha merdipullorum</name>
    <dbReference type="NCBI Taxonomy" id="2840927"/>
    <lineage>
        <taxon>Bacteria</taxon>
        <taxon>Bacillati</taxon>
        <taxon>Bacillota</taxon>
        <taxon>Clostridia</taxon>
        <taxon>Eubacteriales</taxon>
        <taxon>Candidatus Scatomorpha</taxon>
    </lineage>
</organism>
<name>A0A9D1FCW9_9FIRM</name>
<dbReference type="InterPro" id="IPR015421">
    <property type="entry name" value="PyrdxlP-dep_Trfase_major"/>
</dbReference>
<dbReference type="Gene3D" id="3.40.640.10">
    <property type="entry name" value="Type I PLP-dependent aspartate aminotransferase-like (Major domain)"/>
    <property type="match status" value="1"/>
</dbReference>
<dbReference type="Proteomes" id="UP000824001">
    <property type="component" value="Unassembled WGS sequence"/>
</dbReference>
<dbReference type="InterPro" id="IPR000192">
    <property type="entry name" value="Aminotrans_V_dom"/>
</dbReference>
<keyword evidence="2" id="KW-0808">Transferase</keyword>
<dbReference type="SUPFAM" id="SSF53383">
    <property type="entry name" value="PLP-dependent transferases"/>
    <property type="match status" value="1"/>
</dbReference>
<keyword evidence="2" id="KW-0032">Aminotransferase</keyword>
<dbReference type="EMBL" id="DVJK01000095">
    <property type="protein sequence ID" value="HIS66598.1"/>
    <property type="molecule type" value="Genomic_DNA"/>
</dbReference>
<proteinExistence type="predicted"/>
<dbReference type="AlphaFoldDB" id="A0A9D1FCW9"/>
<sequence length="398" mass="43786">MINFSKDIEGFRAHVPVTKDWAYLITASTGLIPDFVYDGVRRYMDDRYLKGGDSVWAYDDGETGTLGMMERAKAALGRMLGCPAEGIAFGQSATQLFTMVTDGIDYAPGANVVTPGAGWIGSRYAWQKREAEGLEVRYAWPVDGLIRAEQLMELCDENTAAVTVNLVESDTGYLMDIKKLATFCRERGILLFVDAVQAAGALKIDAAEWGADFLVGNDYKWMMNFCGTGYAYVGERVRSLVKHWGAGWMSDTERFNTGKARLELLPDAGRFEIGYPHADGIYGLGLAAAQYELLGAENVERCVRSLGDYCRERALDTPGAGLAYDIEPAACCQIAVVTLDASLGLRDEDFVNAKVFAPSLGAPDAEGRHRLRLSLHYYNNREDIDRFFAVVEAAGKRD</sequence>
<dbReference type="InterPro" id="IPR015422">
    <property type="entry name" value="PyrdxlP-dep_Trfase_small"/>
</dbReference>
<evidence type="ECO:0000259" key="1">
    <source>
        <dbReference type="Pfam" id="PF00266"/>
    </source>
</evidence>
<reference evidence="2" key="2">
    <citation type="journal article" date="2021" name="PeerJ">
        <title>Extensive microbial diversity within the chicken gut microbiome revealed by metagenomics and culture.</title>
        <authorList>
            <person name="Gilroy R."/>
            <person name="Ravi A."/>
            <person name="Getino M."/>
            <person name="Pursley I."/>
            <person name="Horton D.L."/>
            <person name="Alikhan N.F."/>
            <person name="Baker D."/>
            <person name="Gharbi K."/>
            <person name="Hall N."/>
            <person name="Watson M."/>
            <person name="Adriaenssens E.M."/>
            <person name="Foster-Nyarko E."/>
            <person name="Jarju S."/>
            <person name="Secka A."/>
            <person name="Antonio M."/>
            <person name="Oren A."/>
            <person name="Chaudhuri R.R."/>
            <person name="La Ragione R."/>
            <person name="Hildebrand F."/>
            <person name="Pallen M.J."/>
        </authorList>
    </citation>
    <scope>NUCLEOTIDE SEQUENCE</scope>
    <source>
        <strain evidence="2">ChiHjej10B9-9673</strain>
    </source>
</reference>
<dbReference type="PANTHER" id="PTHR43586:SF15">
    <property type="entry name" value="BLR3095 PROTEIN"/>
    <property type="match status" value="1"/>
</dbReference>
<protein>
    <submittedName>
        <fullName evidence="2">Aminotransferase class V-fold PLP-dependent enzyme</fullName>
    </submittedName>
</protein>
<dbReference type="Pfam" id="PF00266">
    <property type="entry name" value="Aminotran_5"/>
    <property type="match status" value="1"/>
</dbReference>
<dbReference type="GO" id="GO:0008483">
    <property type="term" value="F:transaminase activity"/>
    <property type="evidence" value="ECO:0007669"/>
    <property type="project" value="UniProtKB-KW"/>
</dbReference>
<evidence type="ECO:0000313" key="2">
    <source>
        <dbReference type="EMBL" id="HIS66598.1"/>
    </source>
</evidence>
<comment type="caution">
    <text evidence="2">The sequence shown here is derived from an EMBL/GenBank/DDBJ whole genome shotgun (WGS) entry which is preliminary data.</text>
</comment>